<dbReference type="CDD" id="cd01948">
    <property type="entry name" value="EAL"/>
    <property type="match status" value="1"/>
</dbReference>
<evidence type="ECO:0000313" key="5">
    <source>
        <dbReference type="EMBL" id="MCP3055450.1"/>
    </source>
</evidence>
<dbReference type="InterPro" id="IPR052155">
    <property type="entry name" value="Biofilm_reg_signaling"/>
</dbReference>
<dbReference type="SMART" id="SM00267">
    <property type="entry name" value="GGDEF"/>
    <property type="match status" value="1"/>
</dbReference>
<dbReference type="SUPFAM" id="SSF141868">
    <property type="entry name" value="EAL domain-like"/>
    <property type="match status" value="1"/>
</dbReference>
<sequence>MSSRFRGVQINNILKFTPIMMLGNMVSATVIFPVAHEAGLASAFLIWCAPLLYFVFAAARSRDRIVKSGYLQTASRRAIERAKLSALLLGSWWSITILVIYPAADSGGKAIAATIVVGLISGSAFALCALPAAMLNYMLPVIAGGATALLLSGNPHDILFTILLCAFSFIVIQSGLGRAQLIKASFEDQQKLAEQSAIIELLLRDFEEGTSDWLWETDAGGTLTRGIERFSQFRCKAQAANDMPPDGSTTLQSILSCSGGMFQGHSPISDHLAARTPFRDQVIEVGARQASRWMSISGKPIFDCSGEFIGFRGVASDITAAREAEIRIHYLAHHDSLTGLANRAHFAEQIEAILREDDCEGPVGSIFYLDLDNFKAINDTRGHTMGDRLLKAVGARLKDVVGPEDTVSRIGGDEYAIIARSARDENAAGRLATAILESFARPFDLGSETACVGSSVGIAFPGKDGKTAEHLLKSADLALYHAKEEGKRTYRFFTLAMARQRLERHRLEQDLRDAIGNGELFLQYQPLIHNGTRRTVGFEALLRWQHPEHGRVTPDRFIPLAEEIGAITEIGAWVIHQACGTAASWPEELSVAVNVSAHQFKDGGIVEAVRDALARTGLRPDRLELEITESVLIDDAQQVVEILHKLRNIGVKIALDDFGTGYSSLSYLRRFAFDKLKIDRSFVSAIKDDPVARGILETIMILGRVLDLCVTAEGVEDDAQLAILSKLNCSQLQGYYFSPPMAETDVGGYLLNEFRRSAVAASADVPRLAKSLSAARD</sequence>
<keyword evidence="1" id="KW-1133">Transmembrane helix</keyword>
<feature type="domain" description="GGDEF" evidence="4">
    <location>
        <begin position="362"/>
        <end position="495"/>
    </location>
</feature>
<dbReference type="InterPro" id="IPR001633">
    <property type="entry name" value="EAL_dom"/>
</dbReference>
<dbReference type="PROSITE" id="PS50113">
    <property type="entry name" value="PAC"/>
    <property type="match status" value="1"/>
</dbReference>
<dbReference type="InterPro" id="IPR000700">
    <property type="entry name" value="PAS-assoc_C"/>
</dbReference>
<evidence type="ECO:0000256" key="1">
    <source>
        <dbReference type="SAM" id="Phobius"/>
    </source>
</evidence>
<dbReference type="InterPro" id="IPR035965">
    <property type="entry name" value="PAS-like_dom_sf"/>
</dbReference>
<evidence type="ECO:0000313" key="6">
    <source>
        <dbReference type="Proteomes" id="UP001155220"/>
    </source>
</evidence>
<feature type="transmembrane region" description="Helical" evidence="1">
    <location>
        <begin position="38"/>
        <end position="59"/>
    </location>
</feature>
<dbReference type="InterPro" id="IPR029787">
    <property type="entry name" value="Nucleotide_cyclase"/>
</dbReference>
<accession>A0A9X2KFP4</accession>
<organism evidence="5 6">
    <name type="scientific">Aurantimonas marianensis</name>
    <dbReference type="NCBI Taxonomy" id="2920428"/>
    <lineage>
        <taxon>Bacteria</taxon>
        <taxon>Pseudomonadati</taxon>
        <taxon>Pseudomonadota</taxon>
        <taxon>Alphaproteobacteria</taxon>
        <taxon>Hyphomicrobiales</taxon>
        <taxon>Aurantimonadaceae</taxon>
        <taxon>Aurantimonas</taxon>
    </lineage>
</organism>
<dbReference type="SMART" id="SM00052">
    <property type="entry name" value="EAL"/>
    <property type="match status" value="1"/>
</dbReference>
<dbReference type="InterPro" id="IPR043128">
    <property type="entry name" value="Rev_trsase/Diguanyl_cyclase"/>
</dbReference>
<keyword evidence="1" id="KW-0812">Transmembrane</keyword>
<dbReference type="Gene3D" id="3.30.450.20">
    <property type="entry name" value="PAS domain"/>
    <property type="match status" value="1"/>
</dbReference>
<dbReference type="Gene3D" id="3.30.70.270">
    <property type="match status" value="1"/>
</dbReference>
<feature type="domain" description="EAL" evidence="3">
    <location>
        <begin position="504"/>
        <end position="754"/>
    </location>
</feature>
<gene>
    <name evidence="5" type="ORF">MJ956_09865</name>
</gene>
<dbReference type="PANTHER" id="PTHR44757">
    <property type="entry name" value="DIGUANYLATE CYCLASE DGCP"/>
    <property type="match status" value="1"/>
</dbReference>
<dbReference type="Proteomes" id="UP001155220">
    <property type="component" value="Unassembled WGS sequence"/>
</dbReference>
<reference evidence="5" key="1">
    <citation type="submission" date="2022-03" db="EMBL/GenBank/DDBJ databases">
        <title>Aurantimonas Liuensis sp. Nov., isolated from the hadal seawater of the Mariana Trench.</title>
        <authorList>
            <person name="Liu R."/>
        </authorList>
    </citation>
    <scope>NUCLEOTIDE SEQUENCE</scope>
    <source>
        <strain evidence="5">LRZ36</strain>
    </source>
</reference>
<dbReference type="PANTHER" id="PTHR44757:SF10">
    <property type="entry name" value="MEMBRANE PROTEIN"/>
    <property type="match status" value="1"/>
</dbReference>
<evidence type="ECO:0000259" key="3">
    <source>
        <dbReference type="PROSITE" id="PS50883"/>
    </source>
</evidence>
<comment type="caution">
    <text evidence="5">The sequence shown here is derived from an EMBL/GenBank/DDBJ whole genome shotgun (WGS) entry which is preliminary data.</text>
</comment>
<name>A0A9X2KFP4_9HYPH</name>
<dbReference type="SUPFAM" id="SSF55073">
    <property type="entry name" value="Nucleotide cyclase"/>
    <property type="match status" value="1"/>
</dbReference>
<dbReference type="AlphaFoldDB" id="A0A9X2KFP4"/>
<evidence type="ECO:0000259" key="2">
    <source>
        <dbReference type="PROSITE" id="PS50113"/>
    </source>
</evidence>
<keyword evidence="6" id="KW-1185">Reference proteome</keyword>
<dbReference type="InterPro" id="IPR000160">
    <property type="entry name" value="GGDEF_dom"/>
</dbReference>
<dbReference type="CDD" id="cd01949">
    <property type="entry name" value="GGDEF"/>
    <property type="match status" value="1"/>
</dbReference>
<dbReference type="NCBIfam" id="TIGR00254">
    <property type="entry name" value="GGDEF"/>
    <property type="match status" value="1"/>
</dbReference>
<dbReference type="RefSeq" id="WP_253964303.1">
    <property type="nucleotide sequence ID" value="NZ_JALHBS010000053.1"/>
</dbReference>
<dbReference type="PROSITE" id="PS50883">
    <property type="entry name" value="EAL"/>
    <property type="match status" value="1"/>
</dbReference>
<dbReference type="SUPFAM" id="SSF55785">
    <property type="entry name" value="PYP-like sensor domain (PAS domain)"/>
    <property type="match status" value="1"/>
</dbReference>
<dbReference type="PROSITE" id="PS50887">
    <property type="entry name" value="GGDEF"/>
    <property type="match status" value="1"/>
</dbReference>
<proteinExistence type="predicted"/>
<dbReference type="InterPro" id="IPR035919">
    <property type="entry name" value="EAL_sf"/>
</dbReference>
<feature type="transmembrane region" description="Helical" evidence="1">
    <location>
        <begin position="84"/>
        <end position="104"/>
    </location>
</feature>
<dbReference type="Gene3D" id="3.20.20.450">
    <property type="entry name" value="EAL domain"/>
    <property type="match status" value="1"/>
</dbReference>
<keyword evidence="1" id="KW-0472">Membrane</keyword>
<dbReference type="Pfam" id="PF00990">
    <property type="entry name" value="GGDEF"/>
    <property type="match status" value="1"/>
</dbReference>
<dbReference type="EMBL" id="JALHBS010000053">
    <property type="protein sequence ID" value="MCP3055450.1"/>
    <property type="molecule type" value="Genomic_DNA"/>
</dbReference>
<feature type="transmembrane region" description="Helical" evidence="1">
    <location>
        <begin position="12"/>
        <end position="32"/>
    </location>
</feature>
<feature type="transmembrane region" description="Helical" evidence="1">
    <location>
        <begin position="158"/>
        <end position="176"/>
    </location>
</feature>
<dbReference type="Pfam" id="PF00563">
    <property type="entry name" value="EAL"/>
    <property type="match status" value="1"/>
</dbReference>
<feature type="domain" description="PAC" evidence="2">
    <location>
        <begin position="276"/>
        <end position="330"/>
    </location>
</feature>
<evidence type="ECO:0000259" key="4">
    <source>
        <dbReference type="PROSITE" id="PS50887"/>
    </source>
</evidence>
<protein>
    <submittedName>
        <fullName evidence="5">EAL domain-containing protein</fullName>
    </submittedName>
</protein>
<feature type="transmembrane region" description="Helical" evidence="1">
    <location>
        <begin position="110"/>
        <end position="128"/>
    </location>
</feature>